<keyword evidence="1" id="KW-0732">Signal</keyword>
<protein>
    <recommendedName>
        <fullName evidence="4">Lipoprotein</fullName>
    </recommendedName>
</protein>
<dbReference type="OrthoDB" id="7284504at2"/>
<dbReference type="AlphaFoldDB" id="A0A2N4TUM2"/>
<proteinExistence type="predicted"/>
<feature type="signal peptide" evidence="1">
    <location>
        <begin position="1"/>
        <end position="22"/>
    </location>
</feature>
<dbReference type="PROSITE" id="PS51257">
    <property type="entry name" value="PROKAR_LIPOPROTEIN"/>
    <property type="match status" value="1"/>
</dbReference>
<evidence type="ECO:0000313" key="3">
    <source>
        <dbReference type="Proteomes" id="UP000234456"/>
    </source>
</evidence>
<sequence>MNITSKLAGCLVLLTACSHASALTPPRPPSEVTTFIEERKTCDYIRRQVIEEDSPEQVARRERLLDSFDIYCAGTDKRLAALKRRYKDNPAVMRRLSEFEERVE</sequence>
<dbReference type="RefSeq" id="WP_102064065.1">
    <property type="nucleotide sequence ID" value="NZ_PKQE01000001.1"/>
</dbReference>
<dbReference type="EMBL" id="PKQE01000001">
    <property type="protein sequence ID" value="PLC43422.1"/>
    <property type="molecule type" value="Genomic_DNA"/>
</dbReference>
<evidence type="ECO:0008006" key="4">
    <source>
        <dbReference type="Google" id="ProtNLM"/>
    </source>
</evidence>
<reference evidence="2 3" key="1">
    <citation type="submission" date="2017-12" db="EMBL/GenBank/DDBJ databases">
        <title>Draft genome sequence of Ralstonia pickettii 52.</title>
        <authorList>
            <person name="Zheng B."/>
        </authorList>
    </citation>
    <scope>NUCLEOTIDE SEQUENCE [LARGE SCALE GENOMIC DNA]</scope>
    <source>
        <strain evidence="2 3">52</strain>
    </source>
</reference>
<name>A0A2N4TUM2_RALPI</name>
<accession>A0A2N4TUM2</accession>
<evidence type="ECO:0000256" key="1">
    <source>
        <dbReference type="SAM" id="SignalP"/>
    </source>
</evidence>
<organism evidence="2 3">
    <name type="scientific">Ralstonia pickettii</name>
    <name type="common">Burkholderia pickettii</name>
    <dbReference type="NCBI Taxonomy" id="329"/>
    <lineage>
        <taxon>Bacteria</taxon>
        <taxon>Pseudomonadati</taxon>
        <taxon>Pseudomonadota</taxon>
        <taxon>Betaproteobacteria</taxon>
        <taxon>Burkholderiales</taxon>
        <taxon>Burkholderiaceae</taxon>
        <taxon>Ralstonia</taxon>
    </lineage>
</organism>
<comment type="caution">
    <text evidence="2">The sequence shown here is derived from an EMBL/GenBank/DDBJ whole genome shotgun (WGS) entry which is preliminary data.</text>
</comment>
<evidence type="ECO:0000313" key="2">
    <source>
        <dbReference type="EMBL" id="PLC43422.1"/>
    </source>
</evidence>
<gene>
    <name evidence="2" type="ORF">C0Q88_01460</name>
</gene>
<feature type="chain" id="PRO_5014768958" description="Lipoprotein" evidence="1">
    <location>
        <begin position="23"/>
        <end position="104"/>
    </location>
</feature>
<dbReference type="Proteomes" id="UP000234456">
    <property type="component" value="Unassembled WGS sequence"/>
</dbReference>